<feature type="compositionally biased region" description="Basic and acidic residues" evidence="1">
    <location>
        <begin position="66"/>
        <end position="93"/>
    </location>
</feature>
<dbReference type="AlphaFoldDB" id="A0A0B1R3G0"/>
<evidence type="ECO:0000256" key="1">
    <source>
        <dbReference type="SAM" id="MobiDB-lite"/>
    </source>
</evidence>
<feature type="chain" id="PRO_5002081483" evidence="2">
    <location>
        <begin position="23"/>
        <end position="101"/>
    </location>
</feature>
<reference evidence="3 4" key="1">
    <citation type="submission" date="2014-11" db="EMBL/GenBank/DDBJ databases">
        <title>Genome sequencing of Pantoea rodasii ND03.</title>
        <authorList>
            <person name="Muhamad Yunos N.Y."/>
            <person name="Chan K.-G."/>
        </authorList>
    </citation>
    <scope>NUCLEOTIDE SEQUENCE [LARGE SCALE GENOMIC DNA]</scope>
    <source>
        <strain evidence="3 4">ND03</strain>
    </source>
</reference>
<evidence type="ECO:0000256" key="2">
    <source>
        <dbReference type="SAM" id="SignalP"/>
    </source>
</evidence>
<evidence type="ECO:0000313" key="4">
    <source>
        <dbReference type="Proteomes" id="UP000030853"/>
    </source>
</evidence>
<feature type="signal peptide" evidence="2">
    <location>
        <begin position="1"/>
        <end position="22"/>
    </location>
</feature>
<proteinExistence type="predicted"/>
<feature type="region of interest" description="Disordered" evidence="1">
    <location>
        <begin position="66"/>
        <end position="101"/>
    </location>
</feature>
<protein>
    <submittedName>
        <fullName evidence="3">Uncharacterized protein</fullName>
    </submittedName>
</protein>
<gene>
    <name evidence="3" type="ORF">QU24_15635</name>
</gene>
<keyword evidence="2" id="KW-0732">Signal</keyword>
<organism evidence="3 4">
    <name type="scientific">Pantoea rodasii</name>
    <dbReference type="NCBI Taxonomy" id="1076549"/>
    <lineage>
        <taxon>Bacteria</taxon>
        <taxon>Pseudomonadati</taxon>
        <taxon>Pseudomonadota</taxon>
        <taxon>Gammaproteobacteria</taxon>
        <taxon>Enterobacterales</taxon>
        <taxon>Erwiniaceae</taxon>
        <taxon>Pantoea</taxon>
    </lineage>
</organism>
<dbReference type="Proteomes" id="UP000030853">
    <property type="component" value="Unassembled WGS sequence"/>
</dbReference>
<accession>A0A0B1R3G0</accession>
<sequence>MRTFALCALPLLSALLIANHNGFDNNAGHLRVTDYADRFSYTEGYENFIFAVPDNNISAGEARTHRLDTGKHHPTLRELKQGRSKQTKEDRTSHHWNGYAV</sequence>
<evidence type="ECO:0000313" key="3">
    <source>
        <dbReference type="EMBL" id="KHJ67139.1"/>
    </source>
</evidence>
<comment type="caution">
    <text evidence="3">The sequence shown here is derived from an EMBL/GenBank/DDBJ whole genome shotgun (WGS) entry which is preliminary data.</text>
</comment>
<name>A0A0B1R3G0_9GAMM</name>
<dbReference type="EMBL" id="JTJJ01000056">
    <property type="protein sequence ID" value="KHJ67139.1"/>
    <property type="molecule type" value="Genomic_DNA"/>
</dbReference>
<dbReference type="RefSeq" id="WP_039332798.1">
    <property type="nucleotide sequence ID" value="NZ_JTJJ01000056.1"/>
</dbReference>